<dbReference type="Proteomes" id="UP000562492">
    <property type="component" value="Unassembled WGS sequence"/>
</dbReference>
<sequence length="144" mass="15928">MQAPEIASFVSDRAKKFGFDNSQQLQFCASRLRLLPEETVLAGLLLVFTEGSPPPEGTAAQELAGRLLVALAPKGNVELEQLLRSAISKYELSVEQLPQYLMYLCGKEAVASTLHLLEAEDLGSDERRALGTMQFWVRNLPEHL</sequence>
<comment type="caution">
    <text evidence="1">The sequence shown here is derived from an EMBL/GenBank/DDBJ whole genome shotgun (WGS) entry which is preliminary data.</text>
</comment>
<evidence type="ECO:0000313" key="1">
    <source>
        <dbReference type="EMBL" id="MBB6578494.1"/>
    </source>
</evidence>
<dbReference type="EMBL" id="JACHKZ010000015">
    <property type="protein sequence ID" value="MBB6578494.1"/>
    <property type="molecule type" value="Genomic_DNA"/>
</dbReference>
<name>A0ABR6RH70_9BURK</name>
<keyword evidence="2" id="KW-1185">Reference proteome</keyword>
<dbReference type="RefSeq" id="WP_184708998.1">
    <property type="nucleotide sequence ID" value="NZ_JACHKZ010000015.1"/>
</dbReference>
<organism evidence="1 2">
    <name type="scientific">Comamonas odontotermitis</name>
    <dbReference type="NCBI Taxonomy" id="379895"/>
    <lineage>
        <taxon>Bacteria</taxon>
        <taxon>Pseudomonadati</taxon>
        <taxon>Pseudomonadota</taxon>
        <taxon>Betaproteobacteria</taxon>
        <taxon>Burkholderiales</taxon>
        <taxon>Comamonadaceae</taxon>
        <taxon>Comamonas</taxon>
    </lineage>
</organism>
<gene>
    <name evidence="1" type="ORF">HNP33_002576</name>
</gene>
<proteinExistence type="predicted"/>
<accession>A0ABR6RH70</accession>
<protein>
    <submittedName>
        <fullName evidence="1">Uncharacterized protein</fullName>
    </submittedName>
</protein>
<reference evidence="1 2" key="1">
    <citation type="submission" date="2020-08" db="EMBL/GenBank/DDBJ databases">
        <title>Functional genomics of gut bacteria from endangered species of beetles.</title>
        <authorList>
            <person name="Carlos-Shanley C."/>
        </authorList>
    </citation>
    <scope>NUCLEOTIDE SEQUENCE [LARGE SCALE GENOMIC DNA]</scope>
    <source>
        <strain evidence="1 2">S00124</strain>
    </source>
</reference>
<evidence type="ECO:0000313" key="2">
    <source>
        <dbReference type="Proteomes" id="UP000562492"/>
    </source>
</evidence>